<name>A0A9D2PG41_9FIRM</name>
<proteinExistence type="predicted"/>
<gene>
    <name evidence="2" type="ORF">H9754_05680</name>
</gene>
<dbReference type="GO" id="GO:0005886">
    <property type="term" value="C:plasma membrane"/>
    <property type="evidence" value="ECO:0007669"/>
    <property type="project" value="TreeGrafter"/>
</dbReference>
<dbReference type="EMBL" id="DWWD01000023">
    <property type="protein sequence ID" value="HJC50057.1"/>
    <property type="molecule type" value="Genomic_DNA"/>
</dbReference>
<comment type="caution">
    <text evidence="2">The sequence shown here is derived from an EMBL/GenBank/DDBJ whole genome shotgun (WGS) entry which is preliminary data.</text>
</comment>
<reference evidence="2" key="2">
    <citation type="submission" date="2021-04" db="EMBL/GenBank/DDBJ databases">
        <authorList>
            <person name="Gilroy R."/>
        </authorList>
    </citation>
    <scope>NUCLEOTIDE SEQUENCE</scope>
    <source>
        <strain evidence="2">ChiSjej3B21-8574</strain>
    </source>
</reference>
<dbReference type="AlphaFoldDB" id="A0A9D2PG41"/>
<protein>
    <submittedName>
        <fullName evidence="2">YdcF family protein</fullName>
    </submittedName>
</protein>
<evidence type="ECO:0000313" key="3">
    <source>
        <dbReference type="Proteomes" id="UP000823904"/>
    </source>
</evidence>
<dbReference type="CDD" id="cd06259">
    <property type="entry name" value="YdcF-like"/>
    <property type="match status" value="1"/>
</dbReference>
<evidence type="ECO:0000259" key="1">
    <source>
        <dbReference type="Pfam" id="PF02698"/>
    </source>
</evidence>
<evidence type="ECO:0000313" key="2">
    <source>
        <dbReference type="EMBL" id="HJC50057.1"/>
    </source>
</evidence>
<dbReference type="PANTHER" id="PTHR30336">
    <property type="entry name" value="INNER MEMBRANE PROTEIN, PROBABLE PERMEASE"/>
    <property type="match status" value="1"/>
</dbReference>
<accession>A0A9D2PG41</accession>
<sequence>MKKELGFLTAAGAGAGTAGVIFTIWCNQQLKNDKQTFRPDHMEQIPEADFILVPGCLVHRDGTPSNALKDRLDAAAALYREGKADRIILSGIRRENEAGKIYLKEQGIPAENIWSDHGGLDTYSTIYRCREAFPGKRFLICTQEKYFKRTGFLISELGMDGFCVRSDARKYRRERYERFRDFFAADKAWLECRIIRPKPKYPLQDLPISY</sequence>
<organism evidence="2 3">
    <name type="scientific">Candidatus Anaerostipes avistercoris</name>
    <dbReference type="NCBI Taxonomy" id="2838462"/>
    <lineage>
        <taxon>Bacteria</taxon>
        <taxon>Bacillati</taxon>
        <taxon>Bacillota</taxon>
        <taxon>Clostridia</taxon>
        <taxon>Lachnospirales</taxon>
        <taxon>Lachnospiraceae</taxon>
        <taxon>Anaerostipes</taxon>
    </lineage>
</organism>
<dbReference type="PANTHER" id="PTHR30336:SF6">
    <property type="entry name" value="INTEGRAL MEMBRANE PROTEIN"/>
    <property type="match status" value="1"/>
</dbReference>
<dbReference type="Proteomes" id="UP000823904">
    <property type="component" value="Unassembled WGS sequence"/>
</dbReference>
<feature type="domain" description="DUF218" evidence="1">
    <location>
        <begin position="49"/>
        <end position="162"/>
    </location>
</feature>
<dbReference type="InterPro" id="IPR051599">
    <property type="entry name" value="Cell_Envelope_Assoc"/>
</dbReference>
<reference evidence="2" key="1">
    <citation type="journal article" date="2021" name="PeerJ">
        <title>Extensive microbial diversity within the chicken gut microbiome revealed by metagenomics and culture.</title>
        <authorList>
            <person name="Gilroy R."/>
            <person name="Ravi A."/>
            <person name="Getino M."/>
            <person name="Pursley I."/>
            <person name="Horton D.L."/>
            <person name="Alikhan N.F."/>
            <person name="Baker D."/>
            <person name="Gharbi K."/>
            <person name="Hall N."/>
            <person name="Watson M."/>
            <person name="Adriaenssens E.M."/>
            <person name="Foster-Nyarko E."/>
            <person name="Jarju S."/>
            <person name="Secka A."/>
            <person name="Antonio M."/>
            <person name="Oren A."/>
            <person name="Chaudhuri R.R."/>
            <person name="La Ragione R."/>
            <person name="Hildebrand F."/>
            <person name="Pallen M.J."/>
        </authorList>
    </citation>
    <scope>NUCLEOTIDE SEQUENCE</scope>
    <source>
        <strain evidence="2">ChiSjej3B21-8574</strain>
    </source>
</reference>
<dbReference type="Pfam" id="PF02698">
    <property type="entry name" value="DUF218"/>
    <property type="match status" value="1"/>
</dbReference>
<dbReference type="InterPro" id="IPR003848">
    <property type="entry name" value="DUF218"/>
</dbReference>